<dbReference type="InParanoid" id="A0A0C2WR97"/>
<protein>
    <submittedName>
        <fullName evidence="1">Uncharacterized protein</fullName>
    </submittedName>
</protein>
<proteinExistence type="predicted"/>
<evidence type="ECO:0000313" key="2">
    <source>
        <dbReference type="Proteomes" id="UP000054549"/>
    </source>
</evidence>
<organism evidence="1 2">
    <name type="scientific">Amanita muscaria (strain Koide BX008)</name>
    <dbReference type="NCBI Taxonomy" id="946122"/>
    <lineage>
        <taxon>Eukaryota</taxon>
        <taxon>Fungi</taxon>
        <taxon>Dikarya</taxon>
        <taxon>Basidiomycota</taxon>
        <taxon>Agaricomycotina</taxon>
        <taxon>Agaricomycetes</taxon>
        <taxon>Agaricomycetidae</taxon>
        <taxon>Agaricales</taxon>
        <taxon>Pluteineae</taxon>
        <taxon>Amanitaceae</taxon>
        <taxon>Amanita</taxon>
    </lineage>
</organism>
<dbReference type="EMBL" id="KN818251">
    <property type="protein sequence ID" value="KIL64197.1"/>
    <property type="molecule type" value="Genomic_DNA"/>
</dbReference>
<name>A0A0C2WR97_AMAMK</name>
<gene>
    <name evidence="1" type="ORF">M378DRAFT_11591</name>
</gene>
<dbReference type="Proteomes" id="UP000054549">
    <property type="component" value="Unassembled WGS sequence"/>
</dbReference>
<sequence length="146" mass="16531">ARLHWGQYLTPSFNAQEYKEKDPKFATNIATVRKIADKYDPAHMMTNSFLDQVVFSTSQVTPSSSSLSHLEKEPKFSVNITAVRKFADKYDPTHMMTNSFLDQVVFSTLQVTPSSSSLSRLKAFILRLSTSEALKTRYDAKVPNKC</sequence>
<evidence type="ECO:0000313" key="1">
    <source>
        <dbReference type="EMBL" id="KIL64197.1"/>
    </source>
</evidence>
<dbReference type="HOGENOM" id="CLU_1781845_0_0_1"/>
<reference evidence="1 2" key="1">
    <citation type="submission" date="2014-04" db="EMBL/GenBank/DDBJ databases">
        <title>Evolutionary Origins and Diversification of the Mycorrhizal Mutualists.</title>
        <authorList>
            <consortium name="DOE Joint Genome Institute"/>
            <consortium name="Mycorrhizal Genomics Consortium"/>
            <person name="Kohler A."/>
            <person name="Kuo A."/>
            <person name="Nagy L.G."/>
            <person name="Floudas D."/>
            <person name="Copeland A."/>
            <person name="Barry K.W."/>
            <person name="Cichocki N."/>
            <person name="Veneault-Fourrey C."/>
            <person name="LaButti K."/>
            <person name="Lindquist E.A."/>
            <person name="Lipzen A."/>
            <person name="Lundell T."/>
            <person name="Morin E."/>
            <person name="Murat C."/>
            <person name="Riley R."/>
            <person name="Ohm R."/>
            <person name="Sun H."/>
            <person name="Tunlid A."/>
            <person name="Henrissat B."/>
            <person name="Grigoriev I.V."/>
            <person name="Hibbett D.S."/>
            <person name="Martin F."/>
        </authorList>
    </citation>
    <scope>NUCLEOTIDE SEQUENCE [LARGE SCALE GENOMIC DNA]</scope>
    <source>
        <strain evidence="1 2">Koide BX008</strain>
    </source>
</reference>
<feature type="non-terminal residue" evidence="1">
    <location>
        <position position="1"/>
    </location>
</feature>
<dbReference type="AlphaFoldDB" id="A0A0C2WR97"/>
<accession>A0A0C2WR97</accession>
<keyword evidence="2" id="KW-1185">Reference proteome</keyword>